<evidence type="ECO:0000256" key="8">
    <source>
        <dbReference type="ARBA" id="ARBA00022723"/>
    </source>
</evidence>
<keyword evidence="10 15" id="KW-0408">Iron</keyword>
<dbReference type="Proteomes" id="UP000244855">
    <property type="component" value="Unassembled WGS sequence"/>
</dbReference>
<evidence type="ECO:0000256" key="11">
    <source>
        <dbReference type="ARBA" id="ARBA00023136"/>
    </source>
</evidence>
<sequence length="153" mass="15120">MRFSLSAVAFAASLAFVNAQDLSGIPSCALTCFAAAVPASGCSLTDTKCQCTTGRDKVQGSLTQCVPERCSADDQTKVASAVVGICERAGVTVSNLPTAAPTAASGNTTGLTGSRTSSTPSATRPAQQTGNVAAVNVMNVGVLAAGMAAVFAL</sequence>
<keyword evidence="14" id="KW-0449">Lipoprotein</keyword>
<keyword evidence="11" id="KW-0472">Membrane</keyword>
<keyword evidence="8 15" id="KW-0479">Metal-binding</keyword>
<dbReference type="AlphaFoldDB" id="A0A2V1E7D8"/>
<evidence type="ECO:0000256" key="2">
    <source>
        <dbReference type="ARBA" id="ARBA00004613"/>
    </source>
</evidence>
<evidence type="ECO:0000256" key="13">
    <source>
        <dbReference type="ARBA" id="ARBA00023180"/>
    </source>
</evidence>
<feature type="compositionally biased region" description="Low complexity" evidence="16">
    <location>
        <begin position="105"/>
        <end position="127"/>
    </location>
</feature>
<dbReference type="EMBL" id="KZ805310">
    <property type="protein sequence ID" value="PVI06052.1"/>
    <property type="molecule type" value="Genomic_DNA"/>
</dbReference>
<organism evidence="19 20">
    <name type="scientific">Periconia macrospinosa</name>
    <dbReference type="NCBI Taxonomy" id="97972"/>
    <lineage>
        <taxon>Eukaryota</taxon>
        <taxon>Fungi</taxon>
        <taxon>Dikarya</taxon>
        <taxon>Ascomycota</taxon>
        <taxon>Pezizomycotina</taxon>
        <taxon>Dothideomycetes</taxon>
        <taxon>Pleosporomycetidae</taxon>
        <taxon>Pleosporales</taxon>
        <taxon>Massarineae</taxon>
        <taxon>Periconiaceae</taxon>
        <taxon>Periconia</taxon>
    </lineage>
</organism>
<reference evidence="19 20" key="1">
    <citation type="journal article" date="2018" name="Sci. Rep.">
        <title>Comparative genomics provides insights into the lifestyle and reveals functional heterogeneity of dark septate endophytic fungi.</title>
        <authorList>
            <person name="Knapp D.G."/>
            <person name="Nemeth J.B."/>
            <person name="Barry K."/>
            <person name="Hainaut M."/>
            <person name="Henrissat B."/>
            <person name="Johnson J."/>
            <person name="Kuo A."/>
            <person name="Lim J.H.P."/>
            <person name="Lipzen A."/>
            <person name="Nolan M."/>
            <person name="Ohm R.A."/>
            <person name="Tamas L."/>
            <person name="Grigoriev I.V."/>
            <person name="Spatafora J.W."/>
            <person name="Nagy L.G."/>
            <person name="Kovacs G.M."/>
        </authorList>
    </citation>
    <scope>NUCLEOTIDE SEQUENCE [LARGE SCALE GENOMIC DNA]</scope>
    <source>
        <strain evidence="19 20">DSE2036</strain>
    </source>
</reference>
<dbReference type="InterPro" id="IPR051735">
    <property type="entry name" value="CFEM_domain"/>
</dbReference>
<comment type="similarity">
    <text evidence="3">Belongs to the RBT5 family.</text>
</comment>
<protein>
    <recommendedName>
        <fullName evidence="18">CFEM domain-containing protein</fullName>
    </recommendedName>
</protein>
<keyword evidence="5" id="KW-0964">Secreted</keyword>
<evidence type="ECO:0000256" key="10">
    <source>
        <dbReference type="ARBA" id="ARBA00023004"/>
    </source>
</evidence>
<evidence type="ECO:0000256" key="16">
    <source>
        <dbReference type="SAM" id="MobiDB-lite"/>
    </source>
</evidence>
<feature type="chain" id="PRO_5016151190" description="CFEM domain-containing protein" evidence="17">
    <location>
        <begin position="20"/>
        <end position="153"/>
    </location>
</feature>
<name>A0A2V1E7D8_9PLEO</name>
<evidence type="ECO:0000256" key="12">
    <source>
        <dbReference type="ARBA" id="ARBA00023157"/>
    </source>
</evidence>
<evidence type="ECO:0000313" key="19">
    <source>
        <dbReference type="EMBL" id="PVI06052.1"/>
    </source>
</evidence>
<dbReference type="InterPro" id="IPR008427">
    <property type="entry name" value="Extracellular_membr_CFEM_dom"/>
</dbReference>
<evidence type="ECO:0000256" key="7">
    <source>
        <dbReference type="ARBA" id="ARBA00022622"/>
    </source>
</evidence>
<proteinExistence type="inferred from homology"/>
<dbReference type="PROSITE" id="PS52012">
    <property type="entry name" value="CFEM"/>
    <property type="match status" value="1"/>
</dbReference>
<keyword evidence="20" id="KW-1185">Reference proteome</keyword>
<evidence type="ECO:0000256" key="6">
    <source>
        <dbReference type="ARBA" id="ARBA00022617"/>
    </source>
</evidence>
<dbReference type="GO" id="GO:0046872">
    <property type="term" value="F:metal ion binding"/>
    <property type="evidence" value="ECO:0007669"/>
    <property type="project" value="UniProtKB-UniRule"/>
</dbReference>
<keyword evidence="4" id="KW-1003">Cell membrane</keyword>
<dbReference type="GO" id="GO:0005576">
    <property type="term" value="C:extracellular region"/>
    <property type="evidence" value="ECO:0007669"/>
    <property type="project" value="UniProtKB-SubCell"/>
</dbReference>
<comment type="caution">
    <text evidence="15">Lacks conserved residue(s) required for the propagation of feature annotation.</text>
</comment>
<evidence type="ECO:0000256" key="5">
    <source>
        <dbReference type="ARBA" id="ARBA00022525"/>
    </source>
</evidence>
<dbReference type="GO" id="GO:0005886">
    <property type="term" value="C:plasma membrane"/>
    <property type="evidence" value="ECO:0007669"/>
    <property type="project" value="UniProtKB-SubCell"/>
</dbReference>
<keyword evidence="7" id="KW-0336">GPI-anchor</keyword>
<dbReference type="PANTHER" id="PTHR37928">
    <property type="entry name" value="CFEM DOMAIN PROTEIN (AFU_ORTHOLOGUE AFUA_6G14090)"/>
    <property type="match status" value="1"/>
</dbReference>
<evidence type="ECO:0000256" key="4">
    <source>
        <dbReference type="ARBA" id="ARBA00022475"/>
    </source>
</evidence>
<evidence type="ECO:0000256" key="14">
    <source>
        <dbReference type="ARBA" id="ARBA00023288"/>
    </source>
</evidence>
<dbReference type="GO" id="GO:0098552">
    <property type="term" value="C:side of membrane"/>
    <property type="evidence" value="ECO:0007669"/>
    <property type="project" value="UniProtKB-KW"/>
</dbReference>
<keyword evidence="12 15" id="KW-1015">Disulfide bond</keyword>
<evidence type="ECO:0000256" key="9">
    <source>
        <dbReference type="ARBA" id="ARBA00022729"/>
    </source>
</evidence>
<evidence type="ECO:0000313" key="20">
    <source>
        <dbReference type="Proteomes" id="UP000244855"/>
    </source>
</evidence>
<accession>A0A2V1E7D8</accession>
<dbReference type="PANTHER" id="PTHR37928:SF2">
    <property type="entry name" value="GPI ANCHORED CFEM DOMAIN PROTEIN (AFU_ORTHOLOGUE AFUA_6G10580)"/>
    <property type="match status" value="1"/>
</dbReference>
<keyword evidence="6 15" id="KW-0349">Heme</keyword>
<feature type="region of interest" description="Disordered" evidence="16">
    <location>
        <begin position="102"/>
        <end position="127"/>
    </location>
</feature>
<evidence type="ECO:0000259" key="18">
    <source>
        <dbReference type="PROSITE" id="PS52012"/>
    </source>
</evidence>
<dbReference type="OrthoDB" id="3065412at2759"/>
<feature type="domain" description="CFEM" evidence="18">
    <location>
        <begin position="1"/>
        <end position="111"/>
    </location>
</feature>
<keyword evidence="9 17" id="KW-0732">Signal</keyword>
<dbReference type="STRING" id="97972.A0A2V1E7D8"/>
<keyword evidence="13" id="KW-0325">Glycoprotein</keyword>
<evidence type="ECO:0000256" key="3">
    <source>
        <dbReference type="ARBA" id="ARBA00010031"/>
    </source>
</evidence>
<feature type="disulfide bond" evidence="15">
    <location>
        <begin position="42"/>
        <end position="49"/>
    </location>
</feature>
<gene>
    <name evidence="19" type="ORF">DM02DRAFT_623370</name>
</gene>
<dbReference type="SMART" id="SM00747">
    <property type="entry name" value="CFEM"/>
    <property type="match status" value="1"/>
</dbReference>
<feature type="binding site" description="axial binding residue" evidence="15">
    <location>
        <position position="46"/>
    </location>
    <ligand>
        <name>heme</name>
        <dbReference type="ChEBI" id="CHEBI:30413"/>
    </ligand>
    <ligandPart>
        <name>Fe</name>
        <dbReference type="ChEBI" id="CHEBI:18248"/>
    </ligandPart>
</feature>
<evidence type="ECO:0000256" key="1">
    <source>
        <dbReference type="ARBA" id="ARBA00004609"/>
    </source>
</evidence>
<evidence type="ECO:0000256" key="17">
    <source>
        <dbReference type="SAM" id="SignalP"/>
    </source>
</evidence>
<comment type="subcellular location">
    <subcellularLocation>
        <location evidence="1">Cell membrane</location>
        <topology evidence="1">Lipid-anchor</topology>
        <topology evidence="1">GPI-anchor</topology>
    </subcellularLocation>
    <subcellularLocation>
        <location evidence="2">Secreted</location>
    </subcellularLocation>
</comment>
<evidence type="ECO:0000256" key="15">
    <source>
        <dbReference type="PROSITE-ProRule" id="PRU01356"/>
    </source>
</evidence>
<dbReference type="Pfam" id="PF05730">
    <property type="entry name" value="CFEM"/>
    <property type="match status" value="1"/>
</dbReference>
<feature type="signal peptide" evidence="17">
    <location>
        <begin position="1"/>
        <end position="19"/>
    </location>
</feature>